<gene>
    <name evidence="3" type="primary">LOC109612290</name>
</gene>
<dbReference type="KEGG" id="mde:109612290"/>
<dbReference type="GeneID" id="109612290"/>
<sequence length="182" mass="21050">MFLRIRFLLTFLILYEMPCILRAQEYLKELRPKFFNFREDQKLPPVEVPQPLLSHRTGKAEFFNFHDDLMVENDTRQPMSPRPTLMDIVLESSAREGLNAMHHLYGIVEPDMLKNGYVLHDDHPAALLSKFSAPVVESSRREMAAYATLTAAKAFRKKNTGRISKPPPYLIPDTMSNLNIIF</sequence>
<accession>A0A9J7DGK6</accession>
<evidence type="ECO:0000313" key="2">
    <source>
        <dbReference type="Proteomes" id="UP001652621"/>
    </source>
</evidence>
<feature type="chain" id="PRO_5039945919" evidence="1">
    <location>
        <begin position="24"/>
        <end position="182"/>
    </location>
</feature>
<proteinExistence type="predicted"/>
<keyword evidence="2" id="KW-1185">Reference proteome</keyword>
<feature type="signal peptide" evidence="1">
    <location>
        <begin position="1"/>
        <end position="23"/>
    </location>
</feature>
<reference evidence="3" key="1">
    <citation type="submission" date="2025-08" db="UniProtKB">
        <authorList>
            <consortium name="RefSeq"/>
        </authorList>
    </citation>
    <scope>IDENTIFICATION</scope>
    <source>
        <strain evidence="3">Aabys</strain>
        <tissue evidence="3">Whole body</tissue>
    </source>
</reference>
<evidence type="ECO:0000256" key="1">
    <source>
        <dbReference type="SAM" id="SignalP"/>
    </source>
</evidence>
<dbReference type="OrthoDB" id="8045589at2759"/>
<name>A0A9J7DGK6_MUSDO</name>
<keyword evidence="1" id="KW-0732">Signal</keyword>
<organism evidence="2 3">
    <name type="scientific">Musca domestica</name>
    <name type="common">House fly</name>
    <dbReference type="NCBI Taxonomy" id="7370"/>
    <lineage>
        <taxon>Eukaryota</taxon>
        <taxon>Metazoa</taxon>
        <taxon>Ecdysozoa</taxon>
        <taxon>Arthropoda</taxon>
        <taxon>Hexapoda</taxon>
        <taxon>Insecta</taxon>
        <taxon>Pterygota</taxon>
        <taxon>Neoptera</taxon>
        <taxon>Endopterygota</taxon>
        <taxon>Diptera</taxon>
        <taxon>Brachycera</taxon>
        <taxon>Muscomorpha</taxon>
        <taxon>Muscoidea</taxon>
        <taxon>Muscidae</taxon>
        <taxon>Musca</taxon>
    </lineage>
</organism>
<dbReference type="Proteomes" id="UP001652621">
    <property type="component" value="Unplaced"/>
</dbReference>
<dbReference type="AlphaFoldDB" id="A0A9J7DGK6"/>
<protein>
    <submittedName>
        <fullName evidence="3">Uncharacterized protein LOC109612290</fullName>
    </submittedName>
</protein>
<dbReference type="VEuPathDB" id="VectorBase:MDOMA2_011966"/>
<dbReference type="RefSeq" id="XP_019891802.1">
    <property type="nucleotide sequence ID" value="XM_020036243.1"/>
</dbReference>
<evidence type="ECO:0000313" key="3">
    <source>
        <dbReference type="RefSeq" id="XP_019891802.1"/>
    </source>
</evidence>